<name>A0ACC2D0G5_DIPCM</name>
<evidence type="ECO:0000313" key="1">
    <source>
        <dbReference type="EMBL" id="KAJ7547658.1"/>
    </source>
</evidence>
<dbReference type="Proteomes" id="UP001162992">
    <property type="component" value="Chromosome 8"/>
</dbReference>
<organism evidence="1 2">
    <name type="scientific">Diphasiastrum complanatum</name>
    <name type="common">Issler's clubmoss</name>
    <name type="synonym">Lycopodium complanatum</name>
    <dbReference type="NCBI Taxonomy" id="34168"/>
    <lineage>
        <taxon>Eukaryota</taxon>
        <taxon>Viridiplantae</taxon>
        <taxon>Streptophyta</taxon>
        <taxon>Embryophyta</taxon>
        <taxon>Tracheophyta</taxon>
        <taxon>Lycopodiopsida</taxon>
        <taxon>Lycopodiales</taxon>
        <taxon>Lycopodiaceae</taxon>
        <taxon>Lycopodioideae</taxon>
        <taxon>Diphasiastrum</taxon>
    </lineage>
</organism>
<accession>A0ACC2D0G5</accession>
<proteinExistence type="predicted"/>
<protein>
    <submittedName>
        <fullName evidence="1">Uncharacterized protein</fullName>
    </submittedName>
</protein>
<comment type="caution">
    <text evidence="1">The sequence shown here is derived from an EMBL/GenBank/DDBJ whole genome shotgun (WGS) entry which is preliminary data.</text>
</comment>
<evidence type="ECO:0000313" key="2">
    <source>
        <dbReference type="Proteomes" id="UP001162992"/>
    </source>
</evidence>
<gene>
    <name evidence="1" type="ORF">O6H91_08G096800</name>
</gene>
<reference evidence="2" key="1">
    <citation type="journal article" date="2024" name="Proc. Natl. Acad. Sci. U.S.A.">
        <title>Extraordinary preservation of gene collinearity over three hundred million years revealed in homosporous lycophytes.</title>
        <authorList>
            <person name="Li C."/>
            <person name="Wickell D."/>
            <person name="Kuo L.Y."/>
            <person name="Chen X."/>
            <person name="Nie B."/>
            <person name="Liao X."/>
            <person name="Peng D."/>
            <person name="Ji J."/>
            <person name="Jenkins J."/>
            <person name="Williams M."/>
            <person name="Shu S."/>
            <person name="Plott C."/>
            <person name="Barry K."/>
            <person name="Rajasekar S."/>
            <person name="Grimwood J."/>
            <person name="Han X."/>
            <person name="Sun S."/>
            <person name="Hou Z."/>
            <person name="He W."/>
            <person name="Dai G."/>
            <person name="Sun C."/>
            <person name="Schmutz J."/>
            <person name="Leebens-Mack J.H."/>
            <person name="Li F.W."/>
            <person name="Wang L."/>
        </authorList>
    </citation>
    <scope>NUCLEOTIDE SEQUENCE [LARGE SCALE GENOMIC DNA]</scope>
    <source>
        <strain evidence="2">cv. PW_Plant_1</strain>
    </source>
</reference>
<sequence>MSYSDSDNDLKLTLSPPGRRFYDRQQSSHTSTDDSERIDTLSRQSSTERSNPLRPKEDRIIPPYPWSTNRRAVVQSLDWLASCGITGIQGEVMCKRCDGSYMVEIHVQSAFLQVNSYFITHRHILHDRAPKRWTSPGLLDCTICHQIDCAKPIIHAKKRNINWLFLFLSQTLGLCTLDQLKYFCKHTRRHRTGAKDRVLYLTYVGLLAQLNPSGFYE</sequence>
<dbReference type="EMBL" id="CM055099">
    <property type="protein sequence ID" value="KAJ7547658.1"/>
    <property type="molecule type" value="Genomic_DNA"/>
</dbReference>
<keyword evidence="2" id="KW-1185">Reference proteome</keyword>